<proteinExistence type="predicted"/>
<dbReference type="PATRIC" id="fig|1560234.3.peg.2974"/>
<dbReference type="PANTHER" id="PTHR37523">
    <property type="entry name" value="METALLOPHOSPHOESTERASE"/>
    <property type="match status" value="1"/>
</dbReference>
<evidence type="ECO:0000259" key="1">
    <source>
        <dbReference type="Pfam" id="PF00149"/>
    </source>
</evidence>
<keyword evidence="3" id="KW-1185">Reference proteome</keyword>
<sequence>MSDYWICIGDIHDEIARLKDIPGLAQARGVIISGDLTMAKGTAAARRVIDAVAEINPVIYAQIGNMDKPEVTNFLQEQGCNIHRAVKELTPSVAVMGVGTSGITPFNTPSETPDEKLGQWLEETYAATSQYNATVVVVHDPPFDTHCDDLGNGVHVGSKAVRAFIEKHQPQLVLCGHIHEARSVDSIGDTTIINTGMLSAGGYAKVTLEGTTVRAELLEM</sequence>
<feature type="domain" description="Calcineurin-like phosphoesterase" evidence="1">
    <location>
        <begin position="7"/>
        <end position="180"/>
    </location>
</feature>
<accession>A0A1B7XH85</accession>
<dbReference type="PANTHER" id="PTHR37523:SF1">
    <property type="entry name" value="CALCINEURIN-LIKE PHOSPHOESTERASE DOMAIN-CONTAINING PROTEIN"/>
    <property type="match status" value="1"/>
</dbReference>
<dbReference type="SUPFAM" id="SSF56300">
    <property type="entry name" value="Metallo-dependent phosphatases"/>
    <property type="match status" value="1"/>
</dbReference>
<reference evidence="2 3" key="1">
    <citation type="submission" date="2015-01" db="EMBL/GenBank/DDBJ databases">
        <title>Desulfovibrio sp. JC271 draft genome sequence.</title>
        <authorList>
            <person name="Shivani Y."/>
            <person name="Subhash Y."/>
            <person name="Sasikala C."/>
            <person name="Ramana C.V."/>
        </authorList>
    </citation>
    <scope>NUCLEOTIDE SEQUENCE [LARGE SCALE GENOMIC DNA]</scope>
    <source>
        <strain evidence="2 3">JC271</strain>
    </source>
</reference>
<name>A0A1B7XH85_9BACT</name>
<dbReference type="GO" id="GO:0016787">
    <property type="term" value="F:hydrolase activity"/>
    <property type="evidence" value="ECO:0007669"/>
    <property type="project" value="InterPro"/>
</dbReference>
<organism evidence="2 3">
    <name type="scientific">Halodesulfovibrio spirochaetisodalis</name>
    <dbReference type="NCBI Taxonomy" id="1560234"/>
    <lineage>
        <taxon>Bacteria</taxon>
        <taxon>Pseudomonadati</taxon>
        <taxon>Thermodesulfobacteriota</taxon>
        <taxon>Desulfovibrionia</taxon>
        <taxon>Desulfovibrionales</taxon>
        <taxon>Desulfovibrionaceae</taxon>
        <taxon>Halodesulfovibrio</taxon>
    </lineage>
</organism>
<dbReference type="EMBL" id="JXMS01000006">
    <property type="protein sequence ID" value="OBQ54855.1"/>
    <property type="molecule type" value="Genomic_DNA"/>
</dbReference>
<dbReference type="OrthoDB" id="332939at2"/>
<evidence type="ECO:0000313" key="2">
    <source>
        <dbReference type="EMBL" id="OBQ54855.1"/>
    </source>
</evidence>
<gene>
    <name evidence="2" type="ORF">SP90_05060</name>
</gene>
<dbReference type="Proteomes" id="UP000091979">
    <property type="component" value="Unassembled WGS sequence"/>
</dbReference>
<dbReference type="RefSeq" id="WP_066853241.1">
    <property type="nucleotide sequence ID" value="NZ_JXMS01000006.1"/>
</dbReference>
<dbReference type="Pfam" id="PF00149">
    <property type="entry name" value="Metallophos"/>
    <property type="match status" value="1"/>
</dbReference>
<protein>
    <submittedName>
        <fullName evidence="2">Serine/threonine protein phosphatase</fullName>
    </submittedName>
</protein>
<evidence type="ECO:0000313" key="3">
    <source>
        <dbReference type="Proteomes" id="UP000091979"/>
    </source>
</evidence>
<comment type="caution">
    <text evidence="2">The sequence shown here is derived from an EMBL/GenBank/DDBJ whole genome shotgun (WGS) entry which is preliminary data.</text>
</comment>
<dbReference type="Gene3D" id="3.60.21.10">
    <property type="match status" value="1"/>
</dbReference>
<dbReference type="InterPro" id="IPR029052">
    <property type="entry name" value="Metallo-depent_PP-like"/>
</dbReference>
<dbReference type="AlphaFoldDB" id="A0A1B7XH85"/>
<dbReference type="InterPro" id="IPR004843">
    <property type="entry name" value="Calcineurin-like_PHP"/>
</dbReference>
<dbReference type="STRING" id="1560234.SP90_05060"/>